<evidence type="ECO:0000256" key="6">
    <source>
        <dbReference type="ARBA" id="ARBA00022525"/>
    </source>
</evidence>
<evidence type="ECO:0000256" key="10">
    <source>
        <dbReference type="ARBA" id="ARBA00023002"/>
    </source>
</evidence>
<evidence type="ECO:0000256" key="7">
    <source>
        <dbReference type="ARBA" id="ARBA00022723"/>
    </source>
</evidence>
<dbReference type="Gene3D" id="2.60.120.310">
    <property type="entry name" value="Copper type II, ascorbate-dependent monooxygenase, N-terminal domain"/>
    <property type="match status" value="1"/>
</dbReference>
<dbReference type="CDD" id="cd14958">
    <property type="entry name" value="NHL_PAL_like"/>
    <property type="match status" value="1"/>
</dbReference>
<dbReference type="SUPFAM" id="SSF63829">
    <property type="entry name" value="Calcium-dependent phosphotriesterase"/>
    <property type="match status" value="1"/>
</dbReference>
<gene>
    <name evidence="27" type="ORF">SNE40_011296</name>
</gene>
<dbReference type="InterPro" id="IPR000720">
    <property type="entry name" value="PHM/PAL"/>
</dbReference>
<dbReference type="InterPro" id="IPR000323">
    <property type="entry name" value="Cu2_ascorb_mOase_N"/>
</dbReference>
<feature type="disulfide bond" evidence="20">
    <location>
        <begin position="92"/>
        <end position="109"/>
    </location>
</feature>
<comment type="similarity">
    <text evidence="5">Belongs to the copper type II ascorbate-dependent monooxygenase family.</text>
</comment>
<evidence type="ECO:0000256" key="2">
    <source>
        <dbReference type="ARBA" id="ARBA00004613"/>
    </source>
</evidence>
<evidence type="ECO:0000259" key="26">
    <source>
        <dbReference type="Pfam" id="PF03712"/>
    </source>
</evidence>
<keyword evidence="13 20" id="KW-1015">Disulfide bond</keyword>
<dbReference type="InterPro" id="IPR011042">
    <property type="entry name" value="6-blade_b-propeller_TolB-like"/>
</dbReference>
<name>A0AAN8JPK3_PATCE</name>
<evidence type="ECO:0000259" key="25">
    <source>
        <dbReference type="Pfam" id="PF01082"/>
    </source>
</evidence>
<proteinExistence type="inferred from homology"/>
<dbReference type="Proteomes" id="UP001347796">
    <property type="component" value="Unassembled WGS sequence"/>
</dbReference>
<evidence type="ECO:0000256" key="9">
    <source>
        <dbReference type="ARBA" id="ARBA00022737"/>
    </source>
</evidence>
<evidence type="ECO:0000256" key="14">
    <source>
        <dbReference type="ARBA" id="ARBA00023180"/>
    </source>
</evidence>
<keyword evidence="14" id="KW-0325">Glycoprotein</keyword>
<feature type="binding site" evidence="19">
    <location>
        <position position="657"/>
    </location>
    <ligand>
        <name>Zn(2+)</name>
        <dbReference type="ChEBI" id="CHEBI:29105"/>
        <note>catalytic</note>
    </ligand>
</feature>
<evidence type="ECO:0000256" key="15">
    <source>
        <dbReference type="ARBA" id="ARBA00023239"/>
    </source>
</evidence>
<evidence type="ECO:0008006" key="29">
    <source>
        <dbReference type="Google" id="ProtNLM"/>
    </source>
</evidence>
<feature type="binding site" evidence="19">
    <location>
        <position position="290"/>
    </location>
    <ligand>
        <name>Cu(2+)</name>
        <dbReference type="ChEBI" id="CHEBI:29036"/>
        <label>1</label>
        <note>catalytic</note>
    </ligand>
</feature>
<dbReference type="Pfam" id="PF01436">
    <property type="entry name" value="NHL"/>
    <property type="match status" value="3"/>
</dbReference>
<feature type="signal peptide" evidence="24">
    <location>
        <begin position="1"/>
        <end position="19"/>
    </location>
</feature>
<feature type="disulfide bond" evidence="20">
    <location>
        <begin position="203"/>
        <end position="310"/>
    </location>
</feature>
<keyword evidence="10" id="KW-0560">Oxidoreductase</keyword>
<evidence type="ECO:0000256" key="24">
    <source>
        <dbReference type="SAM" id="SignalP"/>
    </source>
</evidence>
<evidence type="ECO:0000256" key="5">
    <source>
        <dbReference type="ARBA" id="ARBA00010676"/>
    </source>
</evidence>
<evidence type="ECO:0000256" key="3">
    <source>
        <dbReference type="ARBA" id="ARBA00006026"/>
    </source>
</evidence>
<dbReference type="Pfam" id="PF01082">
    <property type="entry name" value="Cu2_monooxygen"/>
    <property type="match status" value="1"/>
</dbReference>
<comment type="cofactor">
    <cofactor evidence="19">
        <name>Zn(2+)</name>
        <dbReference type="ChEBI" id="CHEBI:29105"/>
    </cofactor>
    <text evidence="19">Binds one Zn(2+) ion per subunit.</text>
</comment>
<dbReference type="Pfam" id="PF03712">
    <property type="entry name" value="Cu2_monoox_C"/>
    <property type="match status" value="1"/>
</dbReference>
<feature type="binding site" evidence="18">
    <location>
        <position position="404"/>
    </location>
    <ligand>
        <name>a protein</name>
        <dbReference type="ChEBI" id="CHEBI:16541"/>
    </ligand>
    <ligandPart>
        <name>C-terminal Xaa-(2S)-2-hydroxyglycine residue</name>
        <dbReference type="ChEBI" id="CHEBI:142768"/>
    </ligandPart>
</feature>
<feature type="binding site" evidence="19">
    <location>
        <position position="658"/>
    </location>
    <ligand>
        <name>Ca(2+)</name>
        <dbReference type="ChEBI" id="CHEBI:29108"/>
        <note>structural</note>
    </ligand>
</feature>
<evidence type="ECO:0000256" key="1">
    <source>
        <dbReference type="ARBA" id="ARBA00000686"/>
    </source>
</evidence>
<evidence type="ECO:0000256" key="16">
    <source>
        <dbReference type="ARBA" id="ARBA00023268"/>
    </source>
</evidence>
<dbReference type="InterPro" id="IPR036939">
    <property type="entry name" value="Cu2_ascorb_mOase_N_sf"/>
</dbReference>
<keyword evidence="6" id="KW-0964">Secreted</keyword>
<feature type="domain" description="Copper type II ascorbate-dependent monooxygenase C-terminal" evidence="26">
    <location>
        <begin position="177"/>
        <end position="309"/>
    </location>
</feature>
<dbReference type="Gene3D" id="2.60.120.230">
    <property type="match status" value="1"/>
</dbReference>
<feature type="binding site" evidence="19">
    <location>
        <position position="86"/>
    </location>
    <ligand>
        <name>Cu(2+)</name>
        <dbReference type="ChEBI" id="CHEBI:29036"/>
        <label>1</label>
        <note>catalytic</note>
    </ligand>
</feature>
<dbReference type="PANTHER" id="PTHR10680:SF14">
    <property type="entry name" value="PEPTIDYL-GLYCINE ALPHA-AMIDATING MONOOXYGENASE"/>
    <property type="match status" value="1"/>
</dbReference>
<feature type="disulfide bond" evidence="20">
    <location>
        <begin position="60"/>
        <end position="105"/>
    </location>
</feature>
<evidence type="ECO:0000256" key="8">
    <source>
        <dbReference type="ARBA" id="ARBA00022729"/>
    </source>
</evidence>
<feature type="compositionally biased region" description="Basic and acidic residues" evidence="22">
    <location>
        <begin position="776"/>
        <end position="785"/>
    </location>
</feature>
<keyword evidence="15" id="KW-0456">Lyase</keyword>
<feature type="transmembrane region" description="Helical" evidence="23">
    <location>
        <begin position="723"/>
        <end position="743"/>
    </location>
</feature>
<keyword evidence="16" id="KW-0511">Multifunctional enzyme</keyword>
<evidence type="ECO:0000256" key="22">
    <source>
        <dbReference type="SAM" id="MobiDB-lite"/>
    </source>
</evidence>
<feature type="binding site" evidence="19">
    <location>
        <position position="391"/>
    </location>
    <ligand>
        <name>Ca(2+)</name>
        <dbReference type="ChEBI" id="CHEBI:29108"/>
        <note>structural</note>
    </ligand>
</feature>
<feature type="binding site" evidence="18">
    <location>
        <position position="575"/>
    </location>
    <ligand>
        <name>a protein</name>
        <dbReference type="ChEBI" id="CHEBI:16541"/>
    </ligand>
    <ligandPart>
        <name>C-terminal Xaa-(2S)-2-hydroxyglycine residue</name>
        <dbReference type="ChEBI" id="CHEBI:142768"/>
    </ligandPart>
</feature>
<dbReference type="GO" id="GO:0004598">
    <property type="term" value="F:peptidylamidoglycolate lyase activity"/>
    <property type="evidence" value="ECO:0007669"/>
    <property type="project" value="UniProtKB-EC"/>
</dbReference>
<feature type="binding site" evidence="19">
    <location>
        <position position="221"/>
    </location>
    <ligand>
        <name>Cu(2+)</name>
        <dbReference type="ChEBI" id="CHEBI:29036"/>
        <label>1</label>
        <note>catalytic</note>
    </ligand>
</feature>
<comment type="subcellular location">
    <subcellularLocation>
        <location evidence="2">Secreted</location>
    </subcellularLocation>
</comment>
<keyword evidence="11 19" id="KW-0186">Copper</keyword>
<dbReference type="GO" id="GO:0004504">
    <property type="term" value="F:peptidylglycine monooxygenase activity"/>
    <property type="evidence" value="ECO:0007669"/>
    <property type="project" value="UniProtKB-EC"/>
</dbReference>
<evidence type="ECO:0000256" key="23">
    <source>
        <dbReference type="SAM" id="Phobius"/>
    </source>
</evidence>
<evidence type="ECO:0000256" key="12">
    <source>
        <dbReference type="ARBA" id="ARBA00023033"/>
    </source>
</evidence>
<evidence type="ECO:0000313" key="27">
    <source>
        <dbReference type="EMBL" id="KAK6178789.1"/>
    </source>
</evidence>
<keyword evidence="23" id="KW-1133">Transmembrane helix</keyword>
<keyword evidence="8 24" id="KW-0732">Signal</keyword>
<dbReference type="GO" id="GO:0005507">
    <property type="term" value="F:copper ion binding"/>
    <property type="evidence" value="ECO:0007669"/>
    <property type="project" value="InterPro"/>
</dbReference>
<evidence type="ECO:0000256" key="18">
    <source>
        <dbReference type="PIRSR" id="PIRSR600720-1"/>
    </source>
</evidence>
<keyword evidence="12" id="KW-0503">Monooxygenase</keyword>
<feature type="domain" description="Copper type II ascorbate-dependent monooxygenase N-terminal" evidence="25">
    <location>
        <begin position="44"/>
        <end position="157"/>
    </location>
</feature>
<evidence type="ECO:0000256" key="20">
    <source>
        <dbReference type="PIRSR" id="PIRSR600720-3"/>
    </source>
</evidence>
<feature type="repeat" description="NHL" evidence="21">
    <location>
        <begin position="542"/>
        <end position="586"/>
    </location>
</feature>
<keyword evidence="19" id="KW-0862">Zinc</keyword>
<feature type="disulfide bond" evidence="20">
    <location>
        <begin position="502"/>
        <end position="522"/>
    </location>
</feature>
<comment type="cofactor">
    <cofactor evidence="19">
        <name>Cu(2+)</name>
        <dbReference type="ChEBI" id="CHEBI:29036"/>
    </cofactor>
    <text evidence="19">Binds 2 Cu(2+) ions per subunit.</text>
</comment>
<dbReference type="EMBL" id="JAZGQO010000008">
    <property type="protein sequence ID" value="KAK6178789.1"/>
    <property type="molecule type" value="Genomic_DNA"/>
</dbReference>
<organism evidence="27 28">
    <name type="scientific">Patella caerulea</name>
    <name type="common">Rayed Mediterranean limpet</name>
    <dbReference type="NCBI Taxonomy" id="87958"/>
    <lineage>
        <taxon>Eukaryota</taxon>
        <taxon>Metazoa</taxon>
        <taxon>Spiralia</taxon>
        <taxon>Lophotrochozoa</taxon>
        <taxon>Mollusca</taxon>
        <taxon>Gastropoda</taxon>
        <taxon>Patellogastropoda</taxon>
        <taxon>Patelloidea</taxon>
        <taxon>Patellidae</taxon>
        <taxon>Patella</taxon>
    </lineage>
</organism>
<keyword evidence="7 19" id="KW-0479">Metal-binding</keyword>
<feature type="chain" id="PRO_5042862764" description="Peptidylglycine monooxygenase" evidence="24">
    <location>
        <begin position="20"/>
        <end position="805"/>
    </location>
</feature>
<feature type="binding site" evidence="19">
    <location>
        <position position="559"/>
    </location>
    <ligand>
        <name>Zn(2+)</name>
        <dbReference type="ChEBI" id="CHEBI:29105"/>
        <note>catalytic</note>
    </ligand>
</feature>
<evidence type="ECO:0000256" key="11">
    <source>
        <dbReference type="ARBA" id="ARBA00023008"/>
    </source>
</evidence>
<feature type="disulfide bond" evidence="20">
    <location>
        <begin position="571"/>
        <end position="582"/>
    </location>
</feature>
<feature type="disulfide bond" evidence="20">
    <location>
        <begin position="269"/>
        <end position="291"/>
    </location>
</feature>
<evidence type="ECO:0000256" key="19">
    <source>
        <dbReference type="PIRSR" id="PIRSR600720-2"/>
    </source>
</evidence>
<feature type="repeat" description="NHL" evidence="21">
    <location>
        <begin position="439"/>
        <end position="480"/>
    </location>
</feature>
<feature type="compositionally biased region" description="Acidic residues" evidence="22">
    <location>
        <begin position="786"/>
        <end position="795"/>
    </location>
</feature>
<comment type="catalytic activity">
    <reaction evidence="17">
        <text>a [peptide]-C-terminal glycine + 2 L-ascorbate + O2 = a [peptide]-C-terminal (2S)-2-hydroxyglycine + 2 monodehydro-L-ascorbate radical + H2O</text>
        <dbReference type="Rhea" id="RHEA:21452"/>
        <dbReference type="Rhea" id="RHEA-COMP:13486"/>
        <dbReference type="Rhea" id="RHEA-COMP:15321"/>
        <dbReference type="ChEBI" id="CHEBI:15377"/>
        <dbReference type="ChEBI" id="CHEBI:15379"/>
        <dbReference type="ChEBI" id="CHEBI:38290"/>
        <dbReference type="ChEBI" id="CHEBI:59513"/>
        <dbReference type="ChEBI" id="CHEBI:137000"/>
        <dbReference type="ChEBI" id="CHEBI:142768"/>
        <dbReference type="EC" id="1.14.17.3"/>
    </reaction>
</comment>
<dbReference type="SUPFAM" id="SSF49742">
    <property type="entry name" value="PHM/PNGase F"/>
    <property type="match status" value="2"/>
</dbReference>
<feature type="region of interest" description="Disordered" evidence="22">
    <location>
        <begin position="776"/>
        <end position="805"/>
    </location>
</feature>
<keyword evidence="19" id="KW-0106">Calcium</keyword>
<comment type="similarity">
    <text evidence="4">In the N-terminal section; belongs to the copper type II ascorbate-dependent monooxygenase family.</text>
</comment>
<feature type="binding site" evidence="19">
    <location>
        <position position="219"/>
    </location>
    <ligand>
        <name>Cu(2+)</name>
        <dbReference type="ChEBI" id="CHEBI:29036"/>
        <label>1</label>
        <note>catalytic</note>
    </ligand>
</feature>
<feature type="binding site" evidence="19">
    <location>
        <position position="454"/>
    </location>
    <ligand>
        <name>Zn(2+)</name>
        <dbReference type="ChEBI" id="CHEBI:29105"/>
        <note>catalytic</note>
    </ligand>
</feature>
<evidence type="ECO:0000313" key="28">
    <source>
        <dbReference type="Proteomes" id="UP001347796"/>
    </source>
</evidence>
<keyword evidence="28" id="KW-1185">Reference proteome</keyword>
<dbReference type="GO" id="GO:0016020">
    <property type="term" value="C:membrane"/>
    <property type="evidence" value="ECO:0007669"/>
    <property type="project" value="InterPro"/>
</dbReference>
<reference evidence="27 28" key="1">
    <citation type="submission" date="2024-01" db="EMBL/GenBank/DDBJ databases">
        <title>The genome of the rayed Mediterranean limpet Patella caerulea (Linnaeus, 1758).</title>
        <authorList>
            <person name="Anh-Thu Weber A."/>
            <person name="Halstead-Nussloch G."/>
        </authorList>
    </citation>
    <scope>NUCLEOTIDE SEQUENCE [LARGE SCALE GENOMIC DNA]</scope>
    <source>
        <strain evidence="27">AATW-2023a</strain>
        <tissue evidence="27">Whole specimen</tissue>
    </source>
</reference>
<keyword evidence="23" id="KW-0472">Membrane</keyword>
<dbReference type="InterPro" id="IPR008977">
    <property type="entry name" value="PHM/PNGase_F_dom_sf"/>
</dbReference>
<keyword evidence="23" id="KW-0812">Transmembrane</keyword>
<dbReference type="InterPro" id="IPR024548">
    <property type="entry name" value="Cu2_monoox_C"/>
</dbReference>
<evidence type="ECO:0000256" key="4">
    <source>
        <dbReference type="ARBA" id="ARBA00010263"/>
    </source>
</evidence>
<dbReference type="InterPro" id="IPR001258">
    <property type="entry name" value="NHL_repeat"/>
</dbReference>
<feature type="repeat" description="NHL" evidence="21">
    <location>
        <begin position="489"/>
        <end position="532"/>
    </location>
</feature>
<dbReference type="PROSITE" id="PS51125">
    <property type="entry name" value="NHL"/>
    <property type="match status" value="3"/>
</dbReference>
<dbReference type="PANTHER" id="PTHR10680">
    <property type="entry name" value="PEPTIDYL-GLYCINE ALPHA-AMIDATING MONOOXYGENASE"/>
    <property type="match status" value="1"/>
</dbReference>
<feature type="binding site" evidence="19">
    <location>
        <position position="85"/>
    </location>
    <ligand>
        <name>Cu(2+)</name>
        <dbReference type="ChEBI" id="CHEBI:29036"/>
        <label>1</label>
        <note>catalytic</note>
    </ligand>
</feature>
<keyword evidence="9" id="KW-0677">Repeat</keyword>
<dbReference type="PRINTS" id="PR00790">
    <property type="entry name" value="PAMONOXGNASE"/>
</dbReference>
<comment type="catalytic activity">
    <reaction evidence="1">
        <text>a [peptide]-C-terminal (2S)-2-hydroxyglycine = a [peptide]-C-terminal amide + glyoxylate</text>
        <dbReference type="Rhea" id="RHEA:20924"/>
        <dbReference type="Rhea" id="RHEA-COMP:13485"/>
        <dbReference type="Rhea" id="RHEA-COMP:15321"/>
        <dbReference type="ChEBI" id="CHEBI:36655"/>
        <dbReference type="ChEBI" id="CHEBI:137001"/>
        <dbReference type="ChEBI" id="CHEBI:142768"/>
        <dbReference type="EC" id="4.3.2.5"/>
    </reaction>
</comment>
<evidence type="ECO:0000256" key="17">
    <source>
        <dbReference type="ARBA" id="ARBA00048431"/>
    </source>
</evidence>
<protein>
    <recommendedName>
        <fullName evidence="29">Peptidylglycine monooxygenase</fullName>
    </recommendedName>
</protein>
<evidence type="ECO:0000256" key="21">
    <source>
        <dbReference type="PROSITE-ProRule" id="PRU00504"/>
    </source>
</evidence>
<dbReference type="Gene3D" id="2.120.10.30">
    <property type="entry name" value="TolB, C-terminal domain"/>
    <property type="match status" value="1"/>
</dbReference>
<feature type="binding site" evidence="18">
    <location>
        <position position="521"/>
    </location>
    <ligand>
        <name>a protein</name>
        <dbReference type="ChEBI" id="CHEBI:16541"/>
    </ligand>
    <ligandPart>
        <name>C-terminal Xaa-(2S)-2-hydroxyglycine residue</name>
        <dbReference type="ChEBI" id="CHEBI:142768"/>
    </ligandPart>
</feature>
<dbReference type="AlphaFoldDB" id="A0AAN8JPK3"/>
<comment type="similarity">
    <text evidence="3">In the C-terminal section; belongs to the peptidyl-alpha-hydroxyglycine alpha-amidating lyase family.</text>
</comment>
<dbReference type="GO" id="GO:0005576">
    <property type="term" value="C:extracellular region"/>
    <property type="evidence" value="ECO:0007669"/>
    <property type="project" value="UniProtKB-SubCell"/>
</dbReference>
<comment type="caution">
    <text evidence="27">The sequence shown here is derived from an EMBL/GenBank/DDBJ whole genome shotgun (WGS) entry which is preliminary data.</text>
</comment>
<dbReference type="InterPro" id="IPR014784">
    <property type="entry name" value="Cu2_ascorb_mOase-like_C"/>
</dbReference>
<feature type="binding site" evidence="19">
    <location>
        <position position="456"/>
    </location>
    <ligand>
        <name>Ca(2+)</name>
        <dbReference type="ChEBI" id="CHEBI:29108"/>
        <note>structural</note>
    </ligand>
</feature>
<dbReference type="FunFam" id="2.60.120.230:FF:000002">
    <property type="entry name" value="Peptidyl-glycine alpha-amidating monooxygenase B"/>
    <property type="match status" value="1"/>
</dbReference>
<dbReference type="GO" id="GO:0006518">
    <property type="term" value="P:peptide metabolic process"/>
    <property type="evidence" value="ECO:0007669"/>
    <property type="project" value="InterPro"/>
</dbReference>
<dbReference type="FunFam" id="2.60.120.310:FF:000005">
    <property type="entry name" value="Peptidylglycine alpha-hydroxylating monooxygenase"/>
    <property type="match status" value="1"/>
</dbReference>
<evidence type="ECO:0000256" key="13">
    <source>
        <dbReference type="ARBA" id="ARBA00023157"/>
    </source>
</evidence>
<sequence length="805" mass="89823">MEFSFGLVVLSLFISVTFSASLVSDVKSLAHTDNGMPSDVETIELRMKKAIPNVDDAYLCASYEMPDDEVYIIKYEAIANASTAHHILLYGCSDGPAMSTPTWDCPPLCKGSEQIMFAWAKNAPPTVLPKDVGFRVGGKGESSVKNIVLQIHYAHSSTAPDESGIRIYLTRQKQKYVAGIFLMMSYRLNIPPNTPVVHADISCKYFGETSMHPFAYRTHAHDLGRVITGYQYNTTYHMIGKGNPQWPQAFYPTKEDIEIKPGDSLIARCTFNSTGRDRPTFAGATGKDEMCNFYMMFYTDSSVTRTFSECGGSHYPNLVQSLPADSDKPLPPNPLLDEKAGHHHLHHHTAVVKPVETPTPPPQTGQSKKTDLIFESQWPNENVDIGQVSGVATDDDGLIYVFHRGSRQWDQYSFDIYNQFQQKNDPIKEEAIMIFSKDGKVLRSFGSKQFFMPHGLAVDKQKNIWVTDVGLHQVLRFPPGKDTPDLVLGEKFVPKTDEKHFCKPTDIAVLSNGDFYVSDGYCNGRIMKFSANGTFIKQFGHLDVLQSTDNSPGAFDIPHSLTVAEGKGLVCVADRENGRIQCFDLEGNFRHQIKHKEFGDRLFALEYSPIHDGILFAINGPAIDTSHTYPVQGFTLNLQTGDLLQIWNRPKGLSNPHDIAVNPSDHSVYVGELDDNLWKFAMQHTDTIIPSPEKKELIPVLSSDNDEEKGVDTKKSSSVTPSIVLGVLLVVPVVLVVMITILVRMYHSGKCGKNKGNKVFNLQSFFNSHKGFDRLSTEESDHELDPFDGSDEEEYTAPAKRKQRT</sequence>
<feature type="binding site" evidence="19">
    <location>
        <position position="152"/>
    </location>
    <ligand>
        <name>Cu(2+)</name>
        <dbReference type="ChEBI" id="CHEBI:29036"/>
        <label>1</label>
        <note>catalytic</note>
    </ligand>
</feature>
<accession>A0AAN8JPK3</accession>